<keyword evidence="3" id="KW-1185">Reference proteome</keyword>
<comment type="caution">
    <text evidence="2">The sequence shown here is derived from an EMBL/GenBank/DDBJ whole genome shotgun (WGS) entry which is preliminary data.</text>
</comment>
<reference evidence="2" key="1">
    <citation type="submission" date="2023-07" db="EMBL/GenBank/DDBJ databases">
        <title>Chromosome-level genome assembly of Artemia franciscana.</title>
        <authorList>
            <person name="Jo E."/>
        </authorList>
    </citation>
    <scope>NUCLEOTIDE SEQUENCE</scope>
    <source>
        <tissue evidence="2">Whole body</tissue>
    </source>
</reference>
<dbReference type="Proteomes" id="UP001187531">
    <property type="component" value="Unassembled WGS sequence"/>
</dbReference>
<name>A0AA88HDJ5_ARTSF</name>
<sequence>ASEISGSLNLSQSGSLTYNDEQLIAYAGSIGHIINRTHGLKSMIGTFELDPITPPVKERGKRQKQTIAPEKKLT</sequence>
<evidence type="ECO:0000313" key="2">
    <source>
        <dbReference type="EMBL" id="KAK2707075.1"/>
    </source>
</evidence>
<feature type="region of interest" description="Disordered" evidence="1">
    <location>
        <begin position="52"/>
        <end position="74"/>
    </location>
</feature>
<gene>
    <name evidence="2" type="ORF">QYM36_014937</name>
</gene>
<proteinExistence type="predicted"/>
<evidence type="ECO:0000256" key="1">
    <source>
        <dbReference type="SAM" id="MobiDB-lite"/>
    </source>
</evidence>
<dbReference type="EMBL" id="JAVRJZ010000019">
    <property type="protein sequence ID" value="KAK2707075.1"/>
    <property type="molecule type" value="Genomic_DNA"/>
</dbReference>
<evidence type="ECO:0000313" key="3">
    <source>
        <dbReference type="Proteomes" id="UP001187531"/>
    </source>
</evidence>
<dbReference type="AlphaFoldDB" id="A0AA88HDJ5"/>
<feature type="non-terminal residue" evidence="2">
    <location>
        <position position="74"/>
    </location>
</feature>
<accession>A0AA88HDJ5</accession>
<protein>
    <submittedName>
        <fullName evidence="2">Uncharacterized protein</fullName>
    </submittedName>
</protein>
<feature type="non-terminal residue" evidence="2">
    <location>
        <position position="1"/>
    </location>
</feature>
<organism evidence="2 3">
    <name type="scientific">Artemia franciscana</name>
    <name type="common">Brine shrimp</name>
    <name type="synonym">Artemia sanfranciscana</name>
    <dbReference type="NCBI Taxonomy" id="6661"/>
    <lineage>
        <taxon>Eukaryota</taxon>
        <taxon>Metazoa</taxon>
        <taxon>Ecdysozoa</taxon>
        <taxon>Arthropoda</taxon>
        <taxon>Crustacea</taxon>
        <taxon>Branchiopoda</taxon>
        <taxon>Anostraca</taxon>
        <taxon>Artemiidae</taxon>
        <taxon>Artemia</taxon>
    </lineage>
</organism>